<evidence type="ECO:0000313" key="3">
    <source>
        <dbReference type="Proteomes" id="UP000249115"/>
    </source>
</evidence>
<comment type="caution">
    <text evidence="2">The sequence shown here is derived from an EMBL/GenBank/DDBJ whole genome shotgun (WGS) entry which is preliminary data.</text>
</comment>
<dbReference type="Pfam" id="PF13715">
    <property type="entry name" value="CarbopepD_reg_2"/>
    <property type="match status" value="1"/>
</dbReference>
<feature type="chain" id="PRO_5015894575" evidence="1">
    <location>
        <begin position="23"/>
        <end position="371"/>
    </location>
</feature>
<evidence type="ECO:0000313" key="2">
    <source>
        <dbReference type="EMBL" id="PZX53886.1"/>
    </source>
</evidence>
<feature type="signal peptide" evidence="1">
    <location>
        <begin position="1"/>
        <end position="22"/>
    </location>
</feature>
<dbReference type="SUPFAM" id="SSF49464">
    <property type="entry name" value="Carboxypeptidase regulatory domain-like"/>
    <property type="match status" value="1"/>
</dbReference>
<protein>
    <submittedName>
        <fullName evidence="2">Carboxypeptidase-like protein</fullName>
    </submittedName>
</protein>
<accession>A0A2W7R3U8</accession>
<keyword evidence="2" id="KW-0378">Hydrolase</keyword>
<dbReference type="AlphaFoldDB" id="A0A2W7R3U8"/>
<evidence type="ECO:0000256" key="1">
    <source>
        <dbReference type="SAM" id="SignalP"/>
    </source>
</evidence>
<keyword evidence="2" id="KW-0121">Carboxypeptidase</keyword>
<dbReference type="GO" id="GO:0004180">
    <property type="term" value="F:carboxypeptidase activity"/>
    <property type="evidence" value="ECO:0007669"/>
    <property type="project" value="UniProtKB-KW"/>
</dbReference>
<organism evidence="2 3">
    <name type="scientific">Algoriphagus ratkowskyi</name>
    <dbReference type="NCBI Taxonomy" id="57028"/>
    <lineage>
        <taxon>Bacteria</taxon>
        <taxon>Pseudomonadati</taxon>
        <taxon>Bacteroidota</taxon>
        <taxon>Cytophagia</taxon>
        <taxon>Cytophagales</taxon>
        <taxon>Cyclobacteriaceae</taxon>
        <taxon>Algoriphagus</taxon>
    </lineage>
</organism>
<dbReference type="Gene3D" id="2.60.40.1120">
    <property type="entry name" value="Carboxypeptidase-like, regulatory domain"/>
    <property type="match status" value="1"/>
</dbReference>
<proteinExistence type="predicted"/>
<gene>
    <name evidence="2" type="ORF">LV84_02994</name>
</gene>
<dbReference type="Proteomes" id="UP000249115">
    <property type="component" value="Unassembled WGS sequence"/>
</dbReference>
<keyword evidence="2" id="KW-0645">Protease</keyword>
<dbReference type="EMBL" id="QKZU01000011">
    <property type="protein sequence ID" value="PZX53886.1"/>
    <property type="molecule type" value="Genomic_DNA"/>
</dbReference>
<dbReference type="InterPro" id="IPR008969">
    <property type="entry name" value="CarboxyPept-like_regulatory"/>
</dbReference>
<keyword evidence="1" id="KW-0732">Signal</keyword>
<reference evidence="2 3" key="1">
    <citation type="submission" date="2018-06" db="EMBL/GenBank/DDBJ databases">
        <title>Genomic Encyclopedia of Archaeal and Bacterial Type Strains, Phase II (KMG-II): from individual species to whole genera.</title>
        <authorList>
            <person name="Goeker M."/>
        </authorList>
    </citation>
    <scope>NUCLEOTIDE SEQUENCE [LARGE SCALE GENOMIC DNA]</scope>
    <source>
        <strain evidence="2 3">DSM 22686</strain>
    </source>
</reference>
<sequence>MLFKIVLGLFLFFGGTSSYAQAIFKGTIEDIETEKPIPYASVFLANTTFGTSSDEEGKFSLDIPDGNYEVIIRILGYEGLTFNLPASTVQPQGYRFKLISVDEDLDEMEVSDVRDPSWYRNLDDFKKFFLGTSENSRDTEILNELSMILNDQSIPGTLIASSRDILQIDNINLGYRVEYLLEHFRNDYRSGIVTYSGFPLFIPDSNLSKGKQRRVEKNRLEAYYGSMQHFLKAVYDGKTVAEGFEMRRLFREKDPDRPGKFIDRVDSILITSIAIRKNIGTRDYLEFSDHILVTYLNEKESFLYAQGLSRGPRNNQTSIMRMAVDSLEIFENGSLSDPFGLVVEGYIGWERVGDLLPIDYLPTTEFKRGVQ</sequence>
<name>A0A2W7R3U8_9BACT</name>